<evidence type="ECO:0000313" key="3">
    <source>
        <dbReference type="Proteomes" id="UP000250266"/>
    </source>
</evidence>
<dbReference type="OrthoDB" id="5327145at2759"/>
<reference evidence="2 3" key="1">
    <citation type="journal article" date="2016" name="Nat. Commun.">
        <title>Ectomycorrhizal ecology is imprinted in the genome of the dominant symbiotic fungus Cenococcum geophilum.</title>
        <authorList>
            <consortium name="DOE Joint Genome Institute"/>
            <person name="Peter M."/>
            <person name="Kohler A."/>
            <person name="Ohm R.A."/>
            <person name="Kuo A."/>
            <person name="Krutzmann J."/>
            <person name="Morin E."/>
            <person name="Arend M."/>
            <person name="Barry K.W."/>
            <person name="Binder M."/>
            <person name="Choi C."/>
            <person name="Clum A."/>
            <person name="Copeland A."/>
            <person name="Grisel N."/>
            <person name="Haridas S."/>
            <person name="Kipfer T."/>
            <person name="LaButti K."/>
            <person name="Lindquist E."/>
            <person name="Lipzen A."/>
            <person name="Maire R."/>
            <person name="Meier B."/>
            <person name="Mihaltcheva S."/>
            <person name="Molinier V."/>
            <person name="Murat C."/>
            <person name="Poggeler S."/>
            <person name="Quandt C.A."/>
            <person name="Sperisen C."/>
            <person name="Tritt A."/>
            <person name="Tisserant E."/>
            <person name="Crous P.W."/>
            <person name="Henrissat B."/>
            <person name="Nehls U."/>
            <person name="Egli S."/>
            <person name="Spatafora J.W."/>
            <person name="Grigoriev I.V."/>
            <person name="Martin F.M."/>
        </authorList>
    </citation>
    <scope>NUCLEOTIDE SEQUENCE [LARGE SCALE GENOMIC DNA]</scope>
    <source>
        <strain evidence="2 3">CBS 459.81</strain>
    </source>
</reference>
<gene>
    <name evidence="2" type="ORF">K432DRAFT_260225</name>
</gene>
<feature type="non-terminal residue" evidence="2">
    <location>
        <position position="438"/>
    </location>
</feature>
<organism evidence="2 3">
    <name type="scientific">Lepidopterella palustris CBS 459.81</name>
    <dbReference type="NCBI Taxonomy" id="1314670"/>
    <lineage>
        <taxon>Eukaryota</taxon>
        <taxon>Fungi</taxon>
        <taxon>Dikarya</taxon>
        <taxon>Ascomycota</taxon>
        <taxon>Pezizomycotina</taxon>
        <taxon>Dothideomycetes</taxon>
        <taxon>Pleosporomycetidae</taxon>
        <taxon>Mytilinidiales</taxon>
        <taxon>Argynnaceae</taxon>
        <taxon>Lepidopterella</taxon>
    </lineage>
</organism>
<feature type="compositionally biased region" description="Low complexity" evidence="1">
    <location>
        <begin position="319"/>
        <end position="333"/>
    </location>
</feature>
<feature type="compositionally biased region" description="Low complexity" evidence="1">
    <location>
        <begin position="368"/>
        <end position="378"/>
    </location>
</feature>
<evidence type="ECO:0000313" key="2">
    <source>
        <dbReference type="EMBL" id="OCK84133.1"/>
    </source>
</evidence>
<feature type="compositionally biased region" description="Polar residues" evidence="1">
    <location>
        <begin position="334"/>
        <end position="367"/>
    </location>
</feature>
<sequence>MEYLAANAQENLVHSFQTAAAGKQLNQGVKGYGSKTPANKAPKTPFKAPLNDENAPFKGGKSVLKTNGKANQDQLIGGMKGADWDKNSFITPAGPRIRAPLGMKTTNAKAKAFQTPAPLSASTKTQKKTSPRLRRPKVKVHQAEPVKDDAFEEEREVEYMPPRGIPLPDEPEDWPSNMKYPMFEGANMTRGIESAYFNPVGDDGLTRYEREDLEQKARADKISDEIMQKALDDMFAEAEQSIAEGLFQQKKLAPEAAKKEPSARKPLSSKAPSTINSKNAAAALSPQSKPIFAAPIATTKSRLPSGFTASKKPTPMNPSATRHAAATTASRTTIGYSQGRAASSSVRKPLSNFTQNGLPSTTTNKHPTSATTSTNAKASTHKRSASQTTARSHSRSSSGATLTPAHFPKEIFSYETEEEMIRKIRSKELEVGDDEEIE</sequence>
<accession>A0A8E2EID5</accession>
<dbReference type="AlphaFoldDB" id="A0A8E2EID5"/>
<name>A0A8E2EID5_9PEZI</name>
<feature type="compositionally biased region" description="Basic and acidic residues" evidence="1">
    <location>
        <begin position="252"/>
        <end position="263"/>
    </location>
</feature>
<feature type="region of interest" description="Disordered" evidence="1">
    <location>
        <begin position="252"/>
        <end position="416"/>
    </location>
</feature>
<feature type="region of interest" description="Disordered" evidence="1">
    <location>
        <begin position="28"/>
        <end position="65"/>
    </location>
</feature>
<protein>
    <submittedName>
        <fullName evidence="2">Uncharacterized protein</fullName>
    </submittedName>
</protein>
<feature type="region of interest" description="Disordered" evidence="1">
    <location>
        <begin position="111"/>
        <end position="173"/>
    </location>
</feature>
<evidence type="ECO:0000256" key="1">
    <source>
        <dbReference type="SAM" id="MobiDB-lite"/>
    </source>
</evidence>
<proteinExistence type="predicted"/>
<dbReference type="Proteomes" id="UP000250266">
    <property type="component" value="Unassembled WGS sequence"/>
</dbReference>
<dbReference type="EMBL" id="KV744844">
    <property type="protein sequence ID" value="OCK84133.1"/>
    <property type="molecule type" value="Genomic_DNA"/>
</dbReference>
<keyword evidence="3" id="KW-1185">Reference proteome</keyword>
<feature type="compositionally biased region" description="Basic residues" evidence="1">
    <location>
        <begin position="125"/>
        <end position="140"/>
    </location>
</feature>
<feature type="compositionally biased region" description="Polar residues" evidence="1">
    <location>
        <begin position="385"/>
        <end position="401"/>
    </location>
</feature>
<feature type="compositionally biased region" description="Polar residues" evidence="1">
    <location>
        <begin position="270"/>
        <end position="279"/>
    </location>
</feature>